<dbReference type="Proteomes" id="UP000095284">
    <property type="component" value="Unplaced"/>
</dbReference>
<proteinExistence type="predicted"/>
<evidence type="ECO:0000313" key="3">
    <source>
        <dbReference type="WBParaSite" id="BXY_1436400.1"/>
    </source>
</evidence>
<feature type="region of interest" description="Disordered" evidence="1">
    <location>
        <begin position="20"/>
        <end position="83"/>
    </location>
</feature>
<name>A0A1I7SMS8_BURXY</name>
<evidence type="ECO:0000313" key="2">
    <source>
        <dbReference type="Proteomes" id="UP000095284"/>
    </source>
</evidence>
<feature type="compositionally biased region" description="Polar residues" evidence="1">
    <location>
        <begin position="37"/>
        <end position="46"/>
    </location>
</feature>
<dbReference type="eggNOG" id="ENOG502S7S1">
    <property type="taxonomic scope" value="Eukaryota"/>
</dbReference>
<accession>A0A1I7SMS8</accession>
<reference evidence="3" key="1">
    <citation type="submission" date="2016-11" db="UniProtKB">
        <authorList>
            <consortium name="WormBaseParasite"/>
        </authorList>
    </citation>
    <scope>IDENTIFICATION</scope>
</reference>
<dbReference type="AlphaFoldDB" id="A0A1I7SMS8"/>
<evidence type="ECO:0000256" key="1">
    <source>
        <dbReference type="SAM" id="MobiDB-lite"/>
    </source>
</evidence>
<protein>
    <submittedName>
        <fullName evidence="3">SH2 domain-containing protein</fullName>
    </submittedName>
</protein>
<organism evidence="2 3">
    <name type="scientific">Bursaphelenchus xylophilus</name>
    <name type="common">Pinewood nematode worm</name>
    <name type="synonym">Aphelenchoides xylophilus</name>
    <dbReference type="NCBI Taxonomy" id="6326"/>
    <lineage>
        <taxon>Eukaryota</taxon>
        <taxon>Metazoa</taxon>
        <taxon>Ecdysozoa</taxon>
        <taxon>Nematoda</taxon>
        <taxon>Chromadorea</taxon>
        <taxon>Rhabditida</taxon>
        <taxon>Tylenchina</taxon>
        <taxon>Tylenchomorpha</taxon>
        <taxon>Aphelenchoidea</taxon>
        <taxon>Aphelenchoididae</taxon>
        <taxon>Bursaphelenchus</taxon>
    </lineage>
</organism>
<dbReference type="WBParaSite" id="BXY_1436400.1">
    <property type="protein sequence ID" value="BXY_1436400.1"/>
    <property type="gene ID" value="BXY_1436400"/>
</dbReference>
<sequence length="460" mass="51619">MVWFQQCMCFRKEDKDSNIYYTASRPTRRQNEADGTPGSQSSNKNVQKSRRKLFFALKRKPPPASNPPVPQQERQHFNPDDIPNIDDPIPTYESVDATDSDIAYSVNGRPRRYDYPTFKSRTNEEAVYASASQIYSGGSEDPYSSIVSDIEGSRQRGDDTSVGYARVAEDAMKPSTSRPIPARNVESLYAKINRNAVNKKINEASTSLHPPGLQLLPQAVSYSIPSTSIQVQPTPAIVPSNTPVFDPNYQYDESGSGSITSNGSRNPSYKYLTVRETLGAIRERIRAREEGILETPRVGREHYYSTINNDYETVKDLRPLNVVTDTKTNPRPPTSPVPNHIPTMVRSFPCYQEPAIHLIQSHYSQPKPIIISLAGLARLGGSAPDINRPKKRSRIPIPIHRIHHQVPHTKSLPPKSNLNARRRILGLDLKSDSTIFSPKGHDYVSLIDFGPEKGWPFNRT</sequence>
<feature type="compositionally biased region" description="Basic residues" evidence="1">
    <location>
        <begin position="47"/>
        <end position="61"/>
    </location>
</feature>